<evidence type="ECO:0000313" key="2">
    <source>
        <dbReference type="Proteomes" id="UP000377595"/>
    </source>
</evidence>
<keyword evidence="2" id="KW-1185">Reference proteome</keyword>
<name>A0A5M3XB47_9ACTN</name>
<comment type="caution">
    <text evidence="1">The sequence shown here is derived from an EMBL/GenBank/DDBJ whole genome shotgun (WGS) entry which is preliminary data.</text>
</comment>
<accession>A0A5M3XB47</accession>
<gene>
    <name evidence="1" type="ORF">Aple_018020</name>
</gene>
<dbReference type="RefSeq" id="WP_155344024.1">
    <property type="nucleotide sequence ID" value="NZ_BAAAHM010000004.1"/>
</dbReference>
<reference evidence="1 2" key="1">
    <citation type="submission" date="2019-10" db="EMBL/GenBank/DDBJ databases">
        <title>Whole genome shotgun sequence of Acrocarpospora pleiomorpha NBRC 16267.</title>
        <authorList>
            <person name="Ichikawa N."/>
            <person name="Kimura A."/>
            <person name="Kitahashi Y."/>
            <person name="Komaki H."/>
            <person name="Oguchi A."/>
        </authorList>
    </citation>
    <scope>NUCLEOTIDE SEQUENCE [LARGE SCALE GENOMIC DNA]</scope>
    <source>
        <strain evidence="1 2">NBRC 16267</strain>
    </source>
</reference>
<sequence>MKYSSRVLSEVAASRILSKQASSLRVSRILDQPAEGLRRLAKPDETDAEIAEFFERGGIDGPDADLKQWRHPAALEAGLPEPVASRLATFQTRESVS</sequence>
<dbReference type="Proteomes" id="UP000377595">
    <property type="component" value="Unassembled WGS sequence"/>
</dbReference>
<organism evidence="1 2">
    <name type="scientific">Acrocarpospora pleiomorpha</name>
    <dbReference type="NCBI Taxonomy" id="90975"/>
    <lineage>
        <taxon>Bacteria</taxon>
        <taxon>Bacillati</taxon>
        <taxon>Actinomycetota</taxon>
        <taxon>Actinomycetes</taxon>
        <taxon>Streptosporangiales</taxon>
        <taxon>Streptosporangiaceae</taxon>
        <taxon>Acrocarpospora</taxon>
    </lineage>
</organism>
<protein>
    <submittedName>
        <fullName evidence="1">Uncharacterized protein</fullName>
    </submittedName>
</protein>
<proteinExistence type="predicted"/>
<dbReference type="OrthoDB" id="3789942at2"/>
<dbReference type="EMBL" id="BLAF01000009">
    <property type="protein sequence ID" value="GES18907.1"/>
    <property type="molecule type" value="Genomic_DNA"/>
</dbReference>
<evidence type="ECO:0000313" key="1">
    <source>
        <dbReference type="EMBL" id="GES18907.1"/>
    </source>
</evidence>
<dbReference type="AlphaFoldDB" id="A0A5M3XB47"/>